<accession>A0ABM1VE35</accession>
<dbReference type="InterPro" id="IPR000719">
    <property type="entry name" value="Prot_kinase_dom"/>
</dbReference>
<dbReference type="Gene3D" id="3.30.200.20">
    <property type="entry name" value="Phosphorylase Kinase, domain 1"/>
    <property type="match status" value="1"/>
</dbReference>
<evidence type="ECO:0000256" key="3">
    <source>
        <dbReference type="ARBA" id="ARBA00022777"/>
    </source>
</evidence>
<keyword evidence="5" id="KW-0472">Membrane</keyword>
<name>A0ABM1VE35_SOLPN</name>
<evidence type="ECO:0000256" key="4">
    <source>
        <dbReference type="ARBA" id="ARBA00022840"/>
    </source>
</evidence>
<keyword evidence="5" id="KW-0812">Transmembrane</keyword>
<keyword evidence="7" id="KW-1185">Reference proteome</keyword>
<feature type="transmembrane region" description="Helical" evidence="5">
    <location>
        <begin position="12"/>
        <end position="35"/>
    </location>
</feature>
<dbReference type="SMART" id="SM00220">
    <property type="entry name" value="S_TKc"/>
    <property type="match status" value="1"/>
</dbReference>
<evidence type="ECO:0000256" key="1">
    <source>
        <dbReference type="ARBA" id="ARBA00022679"/>
    </source>
</evidence>
<evidence type="ECO:0000313" key="8">
    <source>
        <dbReference type="RefSeq" id="XP_027774003.1"/>
    </source>
</evidence>
<dbReference type="PROSITE" id="PS50011">
    <property type="entry name" value="PROTEIN_KINASE_DOM"/>
    <property type="match status" value="1"/>
</dbReference>
<dbReference type="RefSeq" id="XP_027774003.1">
    <property type="nucleotide sequence ID" value="XM_027918202.1"/>
</dbReference>
<reference evidence="8" key="2">
    <citation type="submission" date="2025-08" db="UniProtKB">
        <authorList>
            <consortium name="RefSeq"/>
        </authorList>
    </citation>
    <scope>IDENTIFICATION</scope>
</reference>
<dbReference type="InterPro" id="IPR008271">
    <property type="entry name" value="Ser/Thr_kinase_AS"/>
</dbReference>
<gene>
    <name evidence="8" type="primary">LOC107024503</name>
</gene>
<feature type="domain" description="Protein kinase" evidence="6">
    <location>
        <begin position="104"/>
        <end position="387"/>
    </location>
</feature>
<dbReference type="PROSITE" id="PS00108">
    <property type="entry name" value="PROTEIN_KINASE_ST"/>
    <property type="match status" value="1"/>
</dbReference>
<sequence length="401" mass="45532">MVISKREMQPLSALFFFLGTLLVLLLVIFILCKFFKLGKLITSTFKPLPGFVLFRIHVTLSILFVNKKYVFFSDDTGTSNAVSVHLHTISYFNFHTLEKATKNFHSDNLLGCGGFGPVFLGKLGDGQLIAVKKLSVDKSQQGDREFLAEVRMITSIQHKNLVRLLGCCSEGDQRLLVYEYMKNRSLDQILYGKSKIFLDWKTRYQIILGIARGLQYLHEDSHIRIVHRDIKASNILLDDKFQPRIGDFGLARFFPEDQAYLSTAFAGTLGYTAPEYALRGELTEKADIYSYGVVVLEIINSRKNTDLSLPSEMQYLPDYAWKLYERSRLIDLVDPKMLENGVAEKDVMQTIHVAFLCLQPHANLRPPMSEIVAMLVTKATPTPPPFLDPELRIGRTITVHG</sequence>
<proteinExistence type="predicted"/>
<dbReference type="PANTHER" id="PTHR47973">
    <property type="entry name" value="CYSTEINE-RICH RECEPTOR-LIKE PROTEIN KINASE 3"/>
    <property type="match status" value="1"/>
</dbReference>
<keyword evidence="2" id="KW-0547">Nucleotide-binding</keyword>
<dbReference type="CDD" id="cd14066">
    <property type="entry name" value="STKc_IRAK"/>
    <property type="match status" value="1"/>
</dbReference>
<evidence type="ECO:0000313" key="7">
    <source>
        <dbReference type="Proteomes" id="UP000694930"/>
    </source>
</evidence>
<evidence type="ECO:0000256" key="5">
    <source>
        <dbReference type="SAM" id="Phobius"/>
    </source>
</evidence>
<protein>
    <submittedName>
        <fullName evidence="8">Probable LRR receptor-like serine/threonine-protein kinase At1g56140</fullName>
    </submittedName>
</protein>
<dbReference type="InterPro" id="IPR052059">
    <property type="entry name" value="CR_Ser/Thr_kinase"/>
</dbReference>
<evidence type="ECO:0000256" key="2">
    <source>
        <dbReference type="ARBA" id="ARBA00022741"/>
    </source>
</evidence>
<keyword evidence="1" id="KW-0808">Transferase</keyword>
<dbReference type="InterPro" id="IPR011009">
    <property type="entry name" value="Kinase-like_dom_sf"/>
</dbReference>
<dbReference type="Proteomes" id="UP000694930">
    <property type="component" value="Chromosome 7"/>
</dbReference>
<keyword evidence="3" id="KW-0418">Kinase</keyword>
<dbReference type="Gene3D" id="1.10.510.10">
    <property type="entry name" value="Transferase(Phosphotransferase) domain 1"/>
    <property type="match status" value="1"/>
</dbReference>
<dbReference type="Pfam" id="PF00069">
    <property type="entry name" value="Pkinase"/>
    <property type="match status" value="1"/>
</dbReference>
<dbReference type="GeneID" id="107024503"/>
<dbReference type="SUPFAM" id="SSF56112">
    <property type="entry name" value="Protein kinase-like (PK-like)"/>
    <property type="match status" value="1"/>
</dbReference>
<keyword evidence="4" id="KW-0067">ATP-binding</keyword>
<organism evidence="7 8">
    <name type="scientific">Solanum pennellii</name>
    <name type="common">Tomato</name>
    <name type="synonym">Lycopersicon pennellii</name>
    <dbReference type="NCBI Taxonomy" id="28526"/>
    <lineage>
        <taxon>Eukaryota</taxon>
        <taxon>Viridiplantae</taxon>
        <taxon>Streptophyta</taxon>
        <taxon>Embryophyta</taxon>
        <taxon>Tracheophyta</taxon>
        <taxon>Spermatophyta</taxon>
        <taxon>Magnoliopsida</taxon>
        <taxon>eudicotyledons</taxon>
        <taxon>Gunneridae</taxon>
        <taxon>Pentapetalae</taxon>
        <taxon>asterids</taxon>
        <taxon>lamiids</taxon>
        <taxon>Solanales</taxon>
        <taxon>Solanaceae</taxon>
        <taxon>Solanoideae</taxon>
        <taxon>Solaneae</taxon>
        <taxon>Solanum</taxon>
        <taxon>Solanum subgen. Lycopersicon</taxon>
    </lineage>
</organism>
<reference evidence="7" key="1">
    <citation type="journal article" date="2014" name="Nat. Genet.">
        <title>The genome of the stress-tolerant wild tomato species Solanum pennellii.</title>
        <authorList>
            <person name="Bolger A."/>
            <person name="Scossa F."/>
            <person name="Bolger M.E."/>
            <person name="Lanz C."/>
            <person name="Maumus F."/>
            <person name="Tohge T."/>
            <person name="Quesneville H."/>
            <person name="Alseekh S."/>
            <person name="Sorensen I."/>
            <person name="Lichtenstein G."/>
            <person name="Fich E.A."/>
            <person name="Conte M."/>
            <person name="Keller H."/>
            <person name="Schneeberger K."/>
            <person name="Schwacke R."/>
            <person name="Ofner I."/>
            <person name="Vrebalov J."/>
            <person name="Xu Y."/>
            <person name="Osorio S."/>
            <person name="Aflitos S.A."/>
            <person name="Schijlen E."/>
            <person name="Jimenez-Gomez J.M."/>
            <person name="Ryngajllo M."/>
            <person name="Kimura S."/>
            <person name="Kumar R."/>
            <person name="Koenig D."/>
            <person name="Headland L.R."/>
            <person name="Maloof J.N."/>
            <person name="Sinha N."/>
            <person name="van Ham R.C."/>
            <person name="Lankhorst R.K."/>
            <person name="Mao L."/>
            <person name="Vogel A."/>
            <person name="Arsova B."/>
            <person name="Panstruga R."/>
            <person name="Fei Z."/>
            <person name="Rose J.K."/>
            <person name="Zamir D."/>
            <person name="Carrari F."/>
            <person name="Giovannoni J.J."/>
            <person name="Weigel D."/>
            <person name="Usadel B."/>
            <person name="Fernie A.R."/>
        </authorList>
    </citation>
    <scope>NUCLEOTIDE SEQUENCE [LARGE SCALE GENOMIC DNA]</scope>
    <source>
        <strain evidence="7">cv. LA0716</strain>
    </source>
</reference>
<evidence type="ECO:0000259" key="6">
    <source>
        <dbReference type="PROSITE" id="PS50011"/>
    </source>
</evidence>
<keyword evidence="5" id="KW-1133">Transmembrane helix</keyword>